<dbReference type="Gene3D" id="2.60.40.10">
    <property type="entry name" value="Immunoglobulins"/>
    <property type="match status" value="1"/>
</dbReference>
<feature type="chain" id="PRO_5002907294" evidence="14">
    <location>
        <begin position="19"/>
        <end position="240"/>
    </location>
</feature>
<evidence type="ECO:0000256" key="11">
    <source>
        <dbReference type="ARBA" id="ARBA00023182"/>
    </source>
</evidence>
<keyword evidence="11" id="KW-0491">MHC II</keyword>
<dbReference type="InterPro" id="IPR003597">
    <property type="entry name" value="Ig_C1-set"/>
</dbReference>
<evidence type="ECO:0000256" key="3">
    <source>
        <dbReference type="ARBA" id="ARBA00022692"/>
    </source>
</evidence>
<evidence type="ECO:0000256" key="10">
    <source>
        <dbReference type="ARBA" id="ARBA00023180"/>
    </source>
</evidence>
<keyword evidence="8 13" id="KW-0472">Membrane</keyword>
<dbReference type="InterPro" id="IPR003006">
    <property type="entry name" value="Ig/MHC_CS"/>
</dbReference>
<feature type="domain" description="Ig-like" evidence="15">
    <location>
        <begin position="107"/>
        <end position="202"/>
    </location>
</feature>
<evidence type="ECO:0000256" key="1">
    <source>
        <dbReference type="ARBA" id="ARBA00004479"/>
    </source>
</evidence>
<dbReference type="InterPro" id="IPR036179">
    <property type="entry name" value="Ig-like_dom_sf"/>
</dbReference>
<evidence type="ECO:0000313" key="16">
    <source>
        <dbReference type="EMBL" id="ACO10040.1"/>
    </source>
</evidence>
<dbReference type="AlphaFoldDB" id="C1BLY7"/>
<dbReference type="InterPro" id="IPR011162">
    <property type="entry name" value="MHC_I/II-like_Ag-recog"/>
</dbReference>
<evidence type="ECO:0000256" key="7">
    <source>
        <dbReference type="ARBA" id="ARBA00023130"/>
    </source>
</evidence>
<dbReference type="GO" id="GO:0002504">
    <property type="term" value="P:antigen processing and presentation of peptide or polysaccharide antigen via MHC class II"/>
    <property type="evidence" value="ECO:0007669"/>
    <property type="project" value="UniProtKB-KW"/>
</dbReference>
<dbReference type="GO" id="GO:0002250">
    <property type="term" value="P:adaptive immune response"/>
    <property type="evidence" value="ECO:0007669"/>
    <property type="project" value="UniProtKB-KW"/>
</dbReference>
<organism evidence="16">
    <name type="scientific">Osmerus mordax</name>
    <name type="common">Rainbow smelt</name>
    <name type="synonym">Atherina mordax</name>
    <dbReference type="NCBI Taxonomy" id="8014"/>
    <lineage>
        <taxon>Eukaryota</taxon>
        <taxon>Metazoa</taxon>
        <taxon>Chordata</taxon>
        <taxon>Craniata</taxon>
        <taxon>Vertebrata</taxon>
        <taxon>Euteleostomi</taxon>
        <taxon>Actinopterygii</taxon>
        <taxon>Neopterygii</taxon>
        <taxon>Teleostei</taxon>
        <taxon>Stomiati</taxon>
        <taxon>Osmeriformes</taxon>
        <taxon>Osmeridae</taxon>
        <taxon>Osmerus</taxon>
    </lineage>
</organism>
<proteinExistence type="evidence at transcript level"/>
<dbReference type="GO" id="GO:0042613">
    <property type="term" value="C:MHC class II protein complex"/>
    <property type="evidence" value="ECO:0007669"/>
    <property type="project" value="UniProtKB-KW"/>
</dbReference>
<feature type="transmembrane region" description="Helical" evidence="13">
    <location>
        <begin position="208"/>
        <end position="231"/>
    </location>
</feature>
<evidence type="ECO:0000256" key="12">
    <source>
        <dbReference type="ARBA" id="ARBA00023319"/>
    </source>
</evidence>
<evidence type="ECO:0000256" key="8">
    <source>
        <dbReference type="ARBA" id="ARBA00023136"/>
    </source>
</evidence>
<keyword evidence="7" id="KW-1064">Adaptive immunity</keyword>
<evidence type="ECO:0000256" key="5">
    <source>
        <dbReference type="ARBA" id="ARBA00022859"/>
    </source>
</evidence>
<dbReference type="InterPro" id="IPR013783">
    <property type="entry name" value="Ig-like_fold"/>
</dbReference>
<name>C1BLY7_OSMMO</name>
<dbReference type="Pfam" id="PF07654">
    <property type="entry name" value="C1-set"/>
    <property type="match status" value="1"/>
</dbReference>
<sequence>MNYFIKYIFLSVAVYTSAIGPEIQYMFGCFDSGDFQVVMEVDGDEVFYVDFKKKEAMWTVPHFTNFKYAKFRQLVHQYSELSRMYCHTNLIQERHWTASFPTNLKAPGSTIYPKEKIELESENTLICFVNDFFPPSINVKWTKNNVELTEGSLGRYHPNKDGTFFQVSTLTFTPQDGDVYACTVEHPALESPRTRFWEVEVNESSAGPAVFCGVGLTLGLLGVATGTFLLVKQPQSNQGA</sequence>
<keyword evidence="5" id="KW-0391">Immunity</keyword>
<dbReference type="PANTHER" id="PTHR19944">
    <property type="entry name" value="MHC CLASS II-RELATED"/>
    <property type="match status" value="1"/>
</dbReference>
<keyword evidence="3 13" id="KW-0812">Transmembrane</keyword>
<gene>
    <name evidence="16" type="primary">HA2K</name>
</gene>
<evidence type="ECO:0000256" key="13">
    <source>
        <dbReference type="SAM" id="Phobius"/>
    </source>
</evidence>
<keyword evidence="4 14" id="KW-0732">Signal</keyword>
<keyword evidence="6 13" id="KW-1133">Transmembrane helix</keyword>
<dbReference type="EMBL" id="BT075616">
    <property type="protein sequence ID" value="ACO10040.1"/>
    <property type="molecule type" value="mRNA"/>
</dbReference>
<dbReference type="SUPFAM" id="SSF48726">
    <property type="entry name" value="Immunoglobulin"/>
    <property type="match status" value="1"/>
</dbReference>
<comment type="subcellular location">
    <subcellularLocation>
        <location evidence="1">Membrane</location>
        <topology evidence="1">Single-pass type I membrane protein</topology>
    </subcellularLocation>
</comment>
<evidence type="ECO:0000259" key="15">
    <source>
        <dbReference type="PROSITE" id="PS50835"/>
    </source>
</evidence>
<dbReference type="InterPro" id="IPR050160">
    <property type="entry name" value="MHC/Immunoglobulin"/>
</dbReference>
<dbReference type="Pfam" id="PF00993">
    <property type="entry name" value="MHC_II_alpha"/>
    <property type="match status" value="1"/>
</dbReference>
<reference evidence="16" key="1">
    <citation type="submission" date="2009-03" db="EMBL/GenBank/DDBJ databases">
        <title>Osmerus mordax full-length cDNAs.</title>
        <authorList>
            <person name="von Schalburg K."/>
            <person name="Leong J."/>
            <person name="Cooper G."/>
            <person name="Davidson W.S."/>
            <person name="Koop B.F."/>
        </authorList>
    </citation>
    <scope>NUCLEOTIDE SEQUENCE</scope>
    <source>
        <tissue evidence="16">Brain</tissue>
    </source>
</reference>
<dbReference type="SUPFAM" id="SSF54452">
    <property type="entry name" value="MHC antigen-recognition domain"/>
    <property type="match status" value="1"/>
</dbReference>
<dbReference type="InterPro" id="IPR014745">
    <property type="entry name" value="MHC_II_a/b_N"/>
</dbReference>
<protein>
    <submittedName>
        <fullName evidence="16">H-2 class II histocompatibility antigen, A-K alpha chain</fullName>
    </submittedName>
</protein>
<dbReference type="PROSITE" id="PS00290">
    <property type="entry name" value="IG_MHC"/>
    <property type="match status" value="1"/>
</dbReference>
<dbReference type="SMART" id="SM00407">
    <property type="entry name" value="IGc1"/>
    <property type="match status" value="1"/>
</dbReference>
<keyword evidence="12" id="KW-0393">Immunoglobulin domain</keyword>
<dbReference type="InterPro" id="IPR001003">
    <property type="entry name" value="MHC_II_a_N"/>
</dbReference>
<evidence type="ECO:0000256" key="9">
    <source>
        <dbReference type="ARBA" id="ARBA00023157"/>
    </source>
</evidence>
<dbReference type="PROSITE" id="PS50835">
    <property type="entry name" value="IG_LIKE"/>
    <property type="match status" value="1"/>
</dbReference>
<keyword evidence="9" id="KW-1015">Disulfide bond</keyword>
<comment type="similarity">
    <text evidence="2">Belongs to the MHC class II family.</text>
</comment>
<accession>C1BLY7</accession>
<evidence type="ECO:0000256" key="6">
    <source>
        <dbReference type="ARBA" id="ARBA00022989"/>
    </source>
</evidence>
<dbReference type="PANTHER" id="PTHR19944:SF86">
    <property type="entry name" value="HLA CLASS II HISTOCOMPATIBILITY ANTIGEN, DR ALPHA CHAIN"/>
    <property type="match status" value="1"/>
</dbReference>
<keyword evidence="10" id="KW-0325">Glycoprotein</keyword>
<evidence type="ECO:0000256" key="4">
    <source>
        <dbReference type="ARBA" id="ARBA00022729"/>
    </source>
</evidence>
<evidence type="ECO:0000256" key="14">
    <source>
        <dbReference type="SAM" id="SignalP"/>
    </source>
</evidence>
<dbReference type="Gene3D" id="3.10.320.10">
    <property type="entry name" value="Class II Histocompatibility Antigen, M Beta Chain, Chain B, domain 1"/>
    <property type="match status" value="1"/>
</dbReference>
<evidence type="ECO:0000256" key="2">
    <source>
        <dbReference type="ARBA" id="ARBA00007394"/>
    </source>
</evidence>
<dbReference type="InterPro" id="IPR007110">
    <property type="entry name" value="Ig-like_dom"/>
</dbReference>
<feature type="signal peptide" evidence="14">
    <location>
        <begin position="1"/>
        <end position="18"/>
    </location>
</feature>